<feature type="domain" description="DUF6594" evidence="1">
    <location>
        <begin position="19"/>
        <end position="275"/>
    </location>
</feature>
<organism evidence="2 3">
    <name type="scientific">Pyrenophora teres f. teres</name>
    <dbReference type="NCBI Taxonomy" id="97479"/>
    <lineage>
        <taxon>Eukaryota</taxon>
        <taxon>Fungi</taxon>
        <taxon>Dikarya</taxon>
        <taxon>Ascomycota</taxon>
        <taxon>Pezizomycotina</taxon>
        <taxon>Dothideomycetes</taxon>
        <taxon>Pleosporomycetidae</taxon>
        <taxon>Pleosporales</taxon>
        <taxon>Pleosporineae</taxon>
        <taxon>Pleosporaceae</taxon>
        <taxon>Pyrenophora</taxon>
    </lineage>
</organism>
<evidence type="ECO:0000259" key="1">
    <source>
        <dbReference type="Pfam" id="PF20237"/>
    </source>
</evidence>
<dbReference type="Pfam" id="PF20237">
    <property type="entry name" value="DUF6594"/>
    <property type="match status" value="1"/>
</dbReference>
<dbReference type="PANTHER" id="PTHR34502">
    <property type="entry name" value="DUF6594 DOMAIN-CONTAINING PROTEIN-RELATED"/>
    <property type="match status" value="1"/>
</dbReference>
<name>A0A6S6WRC4_9PLEO</name>
<proteinExistence type="predicted"/>
<dbReference type="InterPro" id="IPR046529">
    <property type="entry name" value="DUF6594"/>
</dbReference>
<dbReference type="Proteomes" id="UP000472372">
    <property type="component" value="Chromosome 12"/>
</dbReference>
<dbReference type="AlphaFoldDB" id="A0A6S6WRC4"/>
<evidence type="ECO:0000313" key="3">
    <source>
        <dbReference type="Proteomes" id="UP000472372"/>
    </source>
</evidence>
<evidence type="ECO:0000313" key="2">
    <source>
        <dbReference type="EMBL" id="CAE7220668.1"/>
    </source>
</evidence>
<gene>
    <name evidence="2" type="ORF">PTTW11_11350</name>
</gene>
<reference evidence="2" key="1">
    <citation type="submission" date="2021-02" db="EMBL/GenBank/DDBJ databases">
        <authorList>
            <person name="Syme A R."/>
            <person name="Syme A R."/>
            <person name="Moolhuijzen P."/>
        </authorList>
    </citation>
    <scope>NUCLEOTIDE SEQUENCE</scope>
    <source>
        <strain evidence="2">W1-1</strain>
    </source>
</reference>
<dbReference type="EMBL" id="HG992988">
    <property type="protein sequence ID" value="CAE7220668.1"/>
    <property type="molecule type" value="Genomic_DNA"/>
</dbReference>
<sequence>MHPNTTTSKIELGMLRDGYPALSDWISRDPDDEALVFRKFGRLAARNILHLQCNMIQLEKDIDQLDERIRQSADIDTVRSLKRWETLMERACVVDSLESQLVAKLTRLQHLLKEYYDILTLRAQIARLHRPSDRLVDAYRYFLKGSGIKDLNGSPMDLLSGRAKISYPPPDYDFLSRTLRDYWFSKKKPSDERPDDTLLYEDKNIVRFVAVLSMLLAATLLVGAVVSLYFVENEKVKLALIAIYTALFAASVKSCTDAKRAEVFAATAAYAAVLVVFVSGDLGGSNGGQCMVQLEGGIWKTVGCPG</sequence>
<dbReference type="PANTHER" id="PTHR34502:SF4">
    <property type="entry name" value="DUF6594 DOMAIN-CONTAINING PROTEIN"/>
    <property type="match status" value="1"/>
</dbReference>
<accession>A0A6S6WRC4</accession>
<protein>
    <recommendedName>
        <fullName evidence="1">DUF6594 domain-containing protein</fullName>
    </recommendedName>
</protein>